<name>A0A317QB08_9GAMM</name>
<dbReference type="GO" id="GO:0004386">
    <property type="term" value="F:helicase activity"/>
    <property type="evidence" value="ECO:0007669"/>
    <property type="project" value="InterPro"/>
</dbReference>
<dbReference type="PANTHER" id="PTHR10887">
    <property type="entry name" value="DNA2/NAM7 HELICASE FAMILY"/>
    <property type="match status" value="1"/>
</dbReference>
<feature type="region of interest" description="Disordered" evidence="1">
    <location>
        <begin position="999"/>
        <end position="1019"/>
    </location>
</feature>
<dbReference type="InterPro" id="IPR045055">
    <property type="entry name" value="DNA2/NAM7-like"/>
</dbReference>
<evidence type="ECO:0000256" key="1">
    <source>
        <dbReference type="SAM" id="MobiDB-lite"/>
    </source>
</evidence>
<evidence type="ECO:0000313" key="4">
    <source>
        <dbReference type="EMBL" id="PWW14226.1"/>
    </source>
</evidence>
<feature type="domain" description="DNA2/NAM7 helicase helicase" evidence="2">
    <location>
        <begin position="577"/>
        <end position="727"/>
    </location>
</feature>
<dbReference type="OrthoDB" id="9757917at2"/>
<dbReference type="Pfam" id="PF13087">
    <property type="entry name" value="AAA_12"/>
    <property type="match status" value="1"/>
</dbReference>
<dbReference type="PANTHER" id="PTHR10887:SF495">
    <property type="entry name" value="HELICASE SENATAXIN ISOFORM X1-RELATED"/>
    <property type="match status" value="1"/>
</dbReference>
<keyword evidence="5" id="KW-1185">Reference proteome</keyword>
<sequence length="1019" mass="116219">MTISINNKIPFWREELTADYPHVIPILINAQSRVIDEKITSELTETDYRNKLKQARRGILSKFTSSDGKTIYRLLIGELALRFSPVNNKDGYPRFWQSGQVKYANHDDRARALKNGVVLNFNGVEYFTGPEFNKVERYDRFYNSGEYVEKLVALLTKPLLASAAQLNKKNSSTHRAESLSDEKLRTLELLTGYINAEYQVDCLNEQHEPSFFYQSKKASSIRHVIRQFYDLTLAQEDYERILTKQPKLLALDVPESHADDVAFEVVDFEPEAGKPIIQVSVQRQLLAKDIPNSGLLKIVAHPILKKIRSEIVTQLNEERTQNPWLLGLLANEIALPEFKSQPITLNSGAFPPTPSQQKAIEAGVATPDYSLVLGPPGTGKTTVILEWVRHFVREGKRVLITSQNNKAVDNVLERLATEEGFECLRIGNESKISSSLDDILLDNKLRELQQRLFEGNKALSDFFVRATHYLTQLTNNIQSIETHLDAITTAREQASATEKVLAKLNDVLRNKDDDLTKINSKLSSLTAELTDFEANPPTGLKKLFFGDFFYRLKKRSRQKSIAQLSRTKVSIECDKKNNLVEFEQHQQKLTQVESIITEHNSALACFDETHPGNYEDYITIPRISEFQAEKTISLRDRIALLNTVVSDWYVKISQEREQSLYPLLLEHINVVGATCIGINTRQMFRDIDFDVVIVDEAGQIQAHNLIVPLSRCAKAILVGDHKQIGPIASDEIIDEIKLSGIDYHELDLYRKSLFEVLWEQSPPSRKFMLDTQFRCPSEISDFVSEAFYDNSYYAGSNKKNSKPLLRMFNSPMVWLDTSVIKNNREQRSQNGFSGNMTETNIVVEVLRRAVKATPELLESREVAIIVPYRAHVQQIQKRIKKLQQEKELPEFSFPLHELVASVDSFQGQERDLVIFAFSRSNTYGNVGFLKDWQRINVALTRAKKQLVIVGNTQTVTHIDTRRSNNGDITFKQAMKLLVQHLTNASAIIEGFRFFPKTATKKATKTPKQPPKQKVKQCHE</sequence>
<dbReference type="Pfam" id="PF13086">
    <property type="entry name" value="AAA_11"/>
    <property type="match status" value="2"/>
</dbReference>
<evidence type="ECO:0000313" key="5">
    <source>
        <dbReference type="Proteomes" id="UP000246964"/>
    </source>
</evidence>
<dbReference type="Gene3D" id="3.40.50.300">
    <property type="entry name" value="P-loop containing nucleotide triphosphate hydrolases"/>
    <property type="match status" value="2"/>
</dbReference>
<evidence type="ECO:0000259" key="2">
    <source>
        <dbReference type="Pfam" id="PF13086"/>
    </source>
</evidence>
<reference evidence="4 5" key="1">
    <citation type="submission" date="2018-05" db="EMBL/GenBank/DDBJ databases">
        <title>Freshwater and sediment microbial communities from various areas in North America, analyzing microbe dynamics in response to fracking.</title>
        <authorList>
            <person name="Lamendella R."/>
        </authorList>
    </citation>
    <scope>NUCLEOTIDE SEQUENCE [LARGE SCALE GENOMIC DNA]</scope>
    <source>
        <strain evidence="4 5">125B1</strain>
    </source>
</reference>
<feature type="domain" description="DNA2/NAM7 helicase-like C-terminal" evidence="3">
    <location>
        <begin position="749"/>
        <end position="952"/>
    </location>
</feature>
<dbReference type="InterPro" id="IPR041679">
    <property type="entry name" value="DNA2/NAM7-like_C"/>
</dbReference>
<comment type="caution">
    <text evidence="4">The sequence shown here is derived from an EMBL/GenBank/DDBJ whole genome shotgun (WGS) entry which is preliminary data.</text>
</comment>
<dbReference type="InterPro" id="IPR041677">
    <property type="entry name" value="DNA2/NAM7_AAA_11"/>
</dbReference>
<organism evidence="4 5">
    <name type="scientific">Pseudidiomarina maritima</name>
    <dbReference type="NCBI Taxonomy" id="519453"/>
    <lineage>
        <taxon>Bacteria</taxon>
        <taxon>Pseudomonadati</taxon>
        <taxon>Pseudomonadota</taxon>
        <taxon>Gammaproteobacteria</taxon>
        <taxon>Alteromonadales</taxon>
        <taxon>Idiomarinaceae</taxon>
        <taxon>Pseudidiomarina</taxon>
    </lineage>
</organism>
<dbReference type="RefSeq" id="WP_110075596.1">
    <property type="nucleotide sequence ID" value="NZ_QGTT01000004.1"/>
</dbReference>
<dbReference type="SUPFAM" id="SSF52540">
    <property type="entry name" value="P-loop containing nucleoside triphosphate hydrolases"/>
    <property type="match status" value="1"/>
</dbReference>
<feature type="domain" description="DNA2/NAM7 helicase helicase" evidence="2">
    <location>
        <begin position="355"/>
        <end position="535"/>
    </location>
</feature>
<gene>
    <name evidence="4" type="ORF">DET45_104165</name>
</gene>
<protein>
    <submittedName>
        <fullName evidence="4">AAA domain-containing protein</fullName>
    </submittedName>
</protein>
<evidence type="ECO:0000259" key="3">
    <source>
        <dbReference type="Pfam" id="PF13087"/>
    </source>
</evidence>
<dbReference type="CDD" id="cd18808">
    <property type="entry name" value="SF1_C_Upf1"/>
    <property type="match status" value="1"/>
</dbReference>
<dbReference type="InterPro" id="IPR047187">
    <property type="entry name" value="SF1_C_Upf1"/>
</dbReference>
<proteinExistence type="predicted"/>
<dbReference type="Proteomes" id="UP000246964">
    <property type="component" value="Unassembled WGS sequence"/>
</dbReference>
<dbReference type="EMBL" id="QGTT01000004">
    <property type="protein sequence ID" value="PWW14226.1"/>
    <property type="molecule type" value="Genomic_DNA"/>
</dbReference>
<dbReference type="InterPro" id="IPR027417">
    <property type="entry name" value="P-loop_NTPase"/>
</dbReference>
<dbReference type="CDD" id="cd17934">
    <property type="entry name" value="DEXXQc_Upf1-like"/>
    <property type="match status" value="1"/>
</dbReference>
<dbReference type="AlphaFoldDB" id="A0A317QB08"/>
<accession>A0A317QB08</accession>